<keyword evidence="2" id="KW-0732">Signal</keyword>
<dbReference type="InterPro" id="IPR036366">
    <property type="entry name" value="PGBDSf"/>
</dbReference>
<dbReference type="InterPro" id="IPR036365">
    <property type="entry name" value="PGBD-like_sf"/>
</dbReference>
<dbReference type="Pfam" id="PF01471">
    <property type="entry name" value="PG_binding_1"/>
    <property type="match status" value="1"/>
</dbReference>
<reference evidence="4 5" key="1">
    <citation type="submission" date="2023-09" db="EMBL/GenBank/DDBJ databases">
        <authorList>
            <person name="Rey-Velasco X."/>
        </authorList>
    </citation>
    <scope>NUCLEOTIDE SEQUENCE [LARGE SCALE GENOMIC DNA]</scope>
    <source>
        <strain evidence="4 5">W345</strain>
    </source>
</reference>
<protein>
    <submittedName>
        <fullName evidence="4">Peptidoglycan-binding domain-containing protein</fullName>
    </submittedName>
</protein>
<dbReference type="PROSITE" id="PS51257">
    <property type="entry name" value="PROKAR_LIPOPROTEIN"/>
    <property type="match status" value="1"/>
</dbReference>
<name>A0ABU2WFH0_9GAMM</name>
<feature type="region of interest" description="Disordered" evidence="1">
    <location>
        <begin position="39"/>
        <end position="92"/>
    </location>
</feature>
<dbReference type="EMBL" id="JAVRIC010000002">
    <property type="protein sequence ID" value="MDT0496044.1"/>
    <property type="molecule type" value="Genomic_DNA"/>
</dbReference>
<organism evidence="4 5">
    <name type="scientific">Banduia mediterranea</name>
    <dbReference type="NCBI Taxonomy" id="3075609"/>
    <lineage>
        <taxon>Bacteria</taxon>
        <taxon>Pseudomonadati</taxon>
        <taxon>Pseudomonadota</taxon>
        <taxon>Gammaproteobacteria</taxon>
        <taxon>Nevskiales</taxon>
        <taxon>Algiphilaceae</taxon>
        <taxon>Banduia</taxon>
    </lineage>
</organism>
<evidence type="ECO:0000259" key="3">
    <source>
        <dbReference type="Pfam" id="PF01471"/>
    </source>
</evidence>
<sequence>MGIRGRLTATGLALLTLSACATNEALTAPVEAESGTVPVYRRADVDRDPMASKDRSSDYREIYSPPPDAVPQRPLPPAPARPPAPVASASPTSGLELPVLAKPGECYARVVIPARFDTTSERVLKSPQSERIEIEPARYEWVEQRVMVKPESERIIEVAPAQYRWTEDRVLVTPAGETVEEVPARFHWVEEREMVKPATQVWKPGRGLIEKVNDATGEIMCLVEVPAEYRTIRKKVIDAPATTRRTATAAEYKTVRRQELVKPAEIRRETIPAQYETVRVRKLVSAAQERRIVIPAEYETVERQVEVASSRLEWRSVLCETNAAADTIRDLQRALANTGYSPGKIDGKLGPATMSAVRAYQNSVGLALGGVTSETLDRLGVSRQMR</sequence>
<dbReference type="RefSeq" id="WP_311363438.1">
    <property type="nucleotide sequence ID" value="NZ_JAVRIC010000002.1"/>
</dbReference>
<feature type="compositionally biased region" description="Basic and acidic residues" evidence="1">
    <location>
        <begin position="41"/>
        <end position="61"/>
    </location>
</feature>
<comment type="caution">
    <text evidence="4">The sequence shown here is derived from an EMBL/GenBank/DDBJ whole genome shotgun (WGS) entry which is preliminary data.</text>
</comment>
<feature type="compositionally biased region" description="Pro residues" evidence="1">
    <location>
        <begin position="64"/>
        <end position="85"/>
    </location>
</feature>
<proteinExistence type="predicted"/>
<keyword evidence="5" id="KW-1185">Reference proteome</keyword>
<feature type="signal peptide" evidence="2">
    <location>
        <begin position="1"/>
        <end position="21"/>
    </location>
</feature>
<dbReference type="InterPro" id="IPR002477">
    <property type="entry name" value="Peptidoglycan-bd-like"/>
</dbReference>
<gene>
    <name evidence="4" type="ORF">RM530_01510</name>
</gene>
<accession>A0ABU2WFH0</accession>
<feature type="domain" description="Peptidoglycan binding-like" evidence="3">
    <location>
        <begin position="327"/>
        <end position="379"/>
    </location>
</feature>
<evidence type="ECO:0000313" key="4">
    <source>
        <dbReference type="EMBL" id="MDT0496044.1"/>
    </source>
</evidence>
<dbReference type="SUPFAM" id="SSF47090">
    <property type="entry name" value="PGBD-like"/>
    <property type="match status" value="1"/>
</dbReference>
<dbReference type="Gene3D" id="1.10.101.10">
    <property type="entry name" value="PGBD-like superfamily/PGBD"/>
    <property type="match status" value="1"/>
</dbReference>
<evidence type="ECO:0000256" key="2">
    <source>
        <dbReference type="SAM" id="SignalP"/>
    </source>
</evidence>
<evidence type="ECO:0000313" key="5">
    <source>
        <dbReference type="Proteomes" id="UP001254608"/>
    </source>
</evidence>
<evidence type="ECO:0000256" key="1">
    <source>
        <dbReference type="SAM" id="MobiDB-lite"/>
    </source>
</evidence>
<feature type="chain" id="PRO_5045960879" evidence="2">
    <location>
        <begin position="22"/>
        <end position="386"/>
    </location>
</feature>
<dbReference type="Proteomes" id="UP001254608">
    <property type="component" value="Unassembled WGS sequence"/>
</dbReference>